<sequence length="254" mass="28442">MSMSQPEAARRKKLTTLMEAVRLVESGDQAKAQAALRDAEGDQQDELYVAMLQEAREALDHPHKVSSLAVHLAGNFTQRCQELLAQSKTVTSRDRAAIIEEAKNYAEEAEEAYKASGLLETGQGRSAWREMKIQTLFAEWKLSAELRSEMSEDSWIQRHAFKKARKEEIRAQAESERGADEQVAFKAGAKERADQGFLVAEGLVADGKFEQARQVLEEVEEGWRVSGMLGFPGRPFEKALEDLLAKCDLPDDRT</sequence>
<organism evidence="1">
    <name type="scientific">Hanusia phi</name>
    <dbReference type="NCBI Taxonomy" id="3032"/>
    <lineage>
        <taxon>Eukaryota</taxon>
        <taxon>Cryptophyceae</taxon>
        <taxon>Pyrenomonadales</taxon>
        <taxon>Geminigeraceae</taxon>
        <taxon>Hanusia</taxon>
    </lineage>
</organism>
<evidence type="ECO:0000313" key="1">
    <source>
        <dbReference type="EMBL" id="CAD8486652.1"/>
    </source>
</evidence>
<dbReference type="EMBL" id="HBEO01017451">
    <property type="protein sequence ID" value="CAD8486652.1"/>
    <property type="molecule type" value="Transcribed_RNA"/>
</dbReference>
<protein>
    <submittedName>
        <fullName evidence="1">Uncharacterized protein</fullName>
    </submittedName>
</protein>
<dbReference type="AlphaFoldDB" id="A0A7S0EJ49"/>
<proteinExistence type="predicted"/>
<name>A0A7S0EJ49_9CRYP</name>
<gene>
    <name evidence="1" type="ORF">HPHI1048_LOCUS11848</name>
</gene>
<reference evidence="1" key="1">
    <citation type="submission" date="2021-01" db="EMBL/GenBank/DDBJ databases">
        <authorList>
            <person name="Corre E."/>
            <person name="Pelletier E."/>
            <person name="Niang G."/>
            <person name="Scheremetjew M."/>
            <person name="Finn R."/>
            <person name="Kale V."/>
            <person name="Holt S."/>
            <person name="Cochrane G."/>
            <person name="Meng A."/>
            <person name="Brown T."/>
            <person name="Cohen L."/>
        </authorList>
    </citation>
    <scope>NUCLEOTIDE SEQUENCE</scope>
    <source>
        <strain evidence="1">CCMP325</strain>
    </source>
</reference>
<accession>A0A7S0EJ49</accession>